<sequence>MTYRNQFRCPICLDILKDPVSIPCGHTYCMACMNCYWDQTDLVIKTKVVS</sequence>
<dbReference type="InterPro" id="IPR013083">
    <property type="entry name" value="Znf_RING/FYVE/PHD"/>
</dbReference>
<keyword evidence="2 4" id="KW-0863">Zinc-finger</keyword>
<dbReference type="InterPro" id="IPR017907">
    <property type="entry name" value="Znf_RING_CS"/>
</dbReference>
<evidence type="ECO:0000256" key="1">
    <source>
        <dbReference type="ARBA" id="ARBA00022723"/>
    </source>
</evidence>
<keyword evidence="7" id="KW-1185">Reference proteome</keyword>
<feature type="domain" description="RING-type" evidence="5">
    <location>
        <begin position="9"/>
        <end position="33"/>
    </location>
</feature>
<dbReference type="AlphaFoldDB" id="A0A674B8Q4"/>
<evidence type="ECO:0000256" key="4">
    <source>
        <dbReference type="PROSITE-ProRule" id="PRU00175"/>
    </source>
</evidence>
<dbReference type="InterPro" id="IPR051051">
    <property type="entry name" value="E3_ubiq-ligase_TRIM/RNF"/>
</dbReference>
<dbReference type="GeneTree" id="ENSGT01150000289942"/>
<dbReference type="PROSITE" id="PS00518">
    <property type="entry name" value="ZF_RING_1"/>
    <property type="match status" value="1"/>
</dbReference>
<evidence type="ECO:0000313" key="7">
    <source>
        <dbReference type="Proteomes" id="UP000472277"/>
    </source>
</evidence>
<dbReference type="InterPro" id="IPR001841">
    <property type="entry name" value="Znf_RING"/>
</dbReference>
<reference evidence="6" key="2">
    <citation type="submission" date="2025-09" db="UniProtKB">
        <authorList>
            <consortium name="Ensembl"/>
        </authorList>
    </citation>
    <scope>IDENTIFICATION</scope>
</reference>
<protein>
    <recommendedName>
        <fullName evidence="5">RING-type domain-containing protein</fullName>
    </recommendedName>
</protein>
<dbReference type="PROSITE" id="PS50089">
    <property type="entry name" value="ZF_RING_2"/>
    <property type="match status" value="1"/>
</dbReference>
<name>A0A674B8Q4_SALTR</name>
<evidence type="ECO:0000256" key="2">
    <source>
        <dbReference type="ARBA" id="ARBA00022771"/>
    </source>
</evidence>
<evidence type="ECO:0000259" key="5">
    <source>
        <dbReference type="PROSITE" id="PS50089"/>
    </source>
</evidence>
<keyword evidence="3" id="KW-0862">Zinc</keyword>
<dbReference type="SUPFAM" id="SSF57850">
    <property type="entry name" value="RING/U-box"/>
    <property type="match status" value="1"/>
</dbReference>
<dbReference type="Proteomes" id="UP000472277">
    <property type="component" value="Unassembled WGS sequence"/>
</dbReference>
<organism evidence="6 7">
    <name type="scientific">Salmo trutta</name>
    <name type="common">Brown trout</name>
    <dbReference type="NCBI Taxonomy" id="8032"/>
    <lineage>
        <taxon>Eukaryota</taxon>
        <taxon>Metazoa</taxon>
        <taxon>Chordata</taxon>
        <taxon>Craniata</taxon>
        <taxon>Vertebrata</taxon>
        <taxon>Euteleostomi</taxon>
        <taxon>Actinopterygii</taxon>
        <taxon>Neopterygii</taxon>
        <taxon>Teleostei</taxon>
        <taxon>Protacanthopterygii</taxon>
        <taxon>Salmoniformes</taxon>
        <taxon>Salmonidae</taxon>
        <taxon>Salmoninae</taxon>
        <taxon>Salmo</taxon>
    </lineage>
</organism>
<dbReference type="Pfam" id="PF15227">
    <property type="entry name" value="zf-C3HC4_4"/>
    <property type="match status" value="1"/>
</dbReference>
<proteinExistence type="predicted"/>
<dbReference type="Gene3D" id="3.30.40.10">
    <property type="entry name" value="Zinc/RING finger domain, C3HC4 (zinc finger)"/>
    <property type="match status" value="1"/>
</dbReference>
<evidence type="ECO:0000256" key="3">
    <source>
        <dbReference type="ARBA" id="ARBA00022833"/>
    </source>
</evidence>
<dbReference type="PANTHER" id="PTHR25465">
    <property type="entry name" value="B-BOX DOMAIN CONTAINING"/>
    <property type="match status" value="1"/>
</dbReference>
<dbReference type="GO" id="GO:0008270">
    <property type="term" value="F:zinc ion binding"/>
    <property type="evidence" value="ECO:0007669"/>
    <property type="project" value="UniProtKB-KW"/>
</dbReference>
<reference evidence="6" key="1">
    <citation type="submission" date="2025-08" db="UniProtKB">
        <authorList>
            <consortium name="Ensembl"/>
        </authorList>
    </citation>
    <scope>IDENTIFICATION</scope>
</reference>
<dbReference type="PANTHER" id="PTHR25465:SF14">
    <property type="entry name" value="E3 UBIQUITIN-PROTEIN LIGASE TRIM65"/>
    <property type="match status" value="1"/>
</dbReference>
<dbReference type="InParanoid" id="A0A674B8Q4"/>
<accession>A0A674B8Q4</accession>
<dbReference type="Ensembl" id="ENSSTUT00000071951.1">
    <property type="protein sequence ID" value="ENSSTUP00000067854.1"/>
    <property type="gene ID" value="ENSSTUG00000029679.1"/>
</dbReference>
<evidence type="ECO:0000313" key="6">
    <source>
        <dbReference type="Ensembl" id="ENSSTUP00000067854.1"/>
    </source>
</evidence>
<dbReference type="SMART" id="SM00184">
    <property type="entry name" value="RING"/>
    <property type="match status" value="1"/>
</dbReference>
<keyword evidence="1" id="KW-0479">Metal-binding</keyword>